<dbReference type="CDD" id="cd09274">
    <property type="entry name" value="RNase_HI_RT_Ty3"/>
    <property type="match status" value="1"/>
</dbReference>
<evidence type="ECO:0000256" key="11">
    <source>
        <dbReference type="ARBA" id="ARBA00022801"/>
    </source>
</evidence>
<evidence type="ECO:0000256" key="4">
    <source>
        <dbReference type="ARBA" id="ARBA00022679"/>
    </source>
</evidence>
<evidence type="ECO:0000256" key="10">
    <source>
        <dbReference type="ARBA" id="ARBA00022759"/>
    </source>
</evidence>
<dbReference type="PANTHER" id="PTHR10766:SF140">
    <property type="entry name" value="TRANSMEMBRANE 9 SUPERFAMILY MEMBER"/>
    <property type="match status" value="1"/>
</dbReference>
<evidence type="ECO:0000313" key="21">
    <source>
        <dbReference type="EMBL" id="KAE8660878.1"/>
    </source>
</evidence>
<keyword evidence="12" id="KW-0460">Magnesium</keyword>
<dbReference type="PANTHER" id="PTHR10766">
    <property type="entry name" value="TRANSMEMBRANE 9 SUPERFAMILY PROTEIN"/>
    <property type="match status" value="1"/>
</dbReference>
<dbReference type="Pfam" id="PF00665">
    <property type="entry name" value="rve"/>
    <property type="match status" value="1"/>
</dbReference>
<keyword evidence="7" id="KW-0540">Nuclease</keyword>
<feature type="compositionally biased region" description="Basic and acidic residues" evidence="18">
    <location>
        <begin position="1305"/>
        <end position="1325"/>
    </location>
</feature>
<sequence>MTKKNQSMAETDLAGIQKQIEDLAALVKKGQDETNPPKWWETQENRITALESRMATNQGYVKELLKILTGMNEEQEHSTDEQVQSPDTSKNKDRNPILVTVVNDKSRFTYKPDEPGLLKTKPDACLALKNSFRPENQVGENNDYRPNLFGLETEKRGPGGSLNSAGTMWHGPKIDLPFFDGVNPRGWIQKCLKYFSICSVPVEQRVEVATMYLTGKAEIWFDGYIIKKHHVTWHEFEADICHRFSDRSFCDIVEEFTKLTQKGSVEDYQEKFEELQPYMLLQNPTLTEEFFVSLFISGLRDDIKHRVKALDPRNLFEACKQAKLYELSVEFENKRLRPSFKTPPYPNPISMSKTPAMPVPTKPTSSSNPKQNLMDYRRKNNLCFKCGEKYLPCHQCKNRQFNMMTEEIDNFPVEVSATDAEQIQQPEEENLEISMNAITGCIGHNTLRIQGTIQGKPLNILIDSGSTHSFLTPKWVDVGIQITTPNPLAITVANGQKLFSSARCNKLFSPILMDFNNMTLSFDHQGDQICIQGQQSSNELLQISGATLLKMSAWDSDILGHVVLLSMEGKSTIIPTEIQHVLDQYRSIFDEPKGLPPQRSHDHAIQLKSTATPVIGRSELNLKIFTRQPLELIKVIMSSSSSMQDHIEHLQLVLEVLKVNQLFAKWSKCFFGQNQVEYLGHIISVAGVSTDPSKVEAMQNWPKPKTLKSLRGFLGLTGYYRRFIRNYGIISRPLTQLLKKDGFQWTDAAYKAFEDLKLAMCSAPVLALPDFSKTFYLETDASSGGIGDVLSQEGRPIAYLSQALSQKNSALSIYEREYLTILLAVSKWRHYLESKSFIIKIDHEPLKFLLEQKLTTTIQKRGLTKLLGLDYTIQYRKGKLNVVADALSRRWEDQAHYFALEATVLIPAWVQEVEESYQEDTLAQYWISALTINPTVDNKWKYSKAILRYSGRVYIGVHGSLRLKIIKTLHYSPQGGHSGAQATYYRIRSHFYWPNLKAMVVTYVRSCEICQQIKVEHVAKPGLLQPLPVPNQAWEIITMDFIEGLPTSFKKNCILVIVDKFTKYNHFLSLAHPYSATEVAKLYLDNVYKLHGQPKMAISDRDKTFTSVFWRELMKQLGTKTFFSTAYHPEKDGQTERVNQCLEQYLRGLCFYQPKQWAKWLPHAECLLKKFIGDSSIVATDPPPVDEEGEIQIKPLKIMARRIINRNSKPVTQLLVRWENLAAENDTWEDYLTLKGQFSVFDPWGQGSSRGVGIVRIGEEEEERRENIEEHLGNEGRGLGIEETNWEFNQVKGTGLLTEQAEQEDGLKEKPKTEGPVPVKEKKEKNHYGQHLETLVLVSLQYQTNDPVTLWVNKVGPYNNPQETYNYFSLPFCHPGKNPAHKWGGLGEVLGGNELIDSQIDIKFQKSVDKSTICQLELDEAKVKQLKDALENSYWFEFFVGSEIIEWMFGVFRYHFVYIAYLVGGLTLSSFLFCFCHVCALNNAGNSDDLPLWGFVGELHPDKNSDNGKHVLYTHKSIVIKYNKDQIIHVNLTQENPKPLEVGRVLDMTYSVKWIPTNVTFARRFDVYLDYPFFEHQIHWFSVFNSFMMVIFLTGLVSMILLRTLRNDYAKYAREDDDLESLERDVSEESGWKLVHGDVFRPPRNLAVLSAVVGTGAQLAMLVLLVILLAIVGTLYVGRGAIVTTFILCYAFTSFISGYVSGGMYSRNGGKNWIKAMILTASLFPFMVFAIGFILNTIAIFYGSLAAIPFGTMVVVFVIWAFNAFPLALLGTVVGRNWSGAPNNPCRVKTIPRPIPEKKWYLTPSVVSMMGGLLPFGSIFIEMYFVFTSFWNYKVKFFSICFILHGLLCLWLYVAGLLDSNHCNRLCNDCGNIFPVKCRELSLAVDILLLRCLNRNLFVLYSIYYYHVKTKMSGFFQISFYFGYTLMFCLGLGILCGAVGYLGSNLFVRRIYRNIKCD</sequence>
<protein>
    <submittedName>
        <fullName evidence="21">Transmembrane 9 superfamily member 1</fullName>
    </submittedName>
</protein>
<organism evidence="21 22">
    <name type="scientific">Hibiscus syriacus</name>
    <name type="common">Rose of Sharon</name>
    <dbReference type="NCBI Taxonomy" id="106335"/>
    <lineage>
        <taxon>Eukaryota</taxon>
        <taxon>Viridiplantae</taxon>
        <taxon>Streptophyta</taxon>
        <taxon>Embryophyta</taxon>
        <taxon>Tracheophyta</taxon>
        <taxon>Spermatophyta</taxon>
        <taxon>Magnoliopsida</taxon>
        <taxon>eudicotyledons</taxon>
        <taxon>Gunneridae</taxon>
        <taxon>Pentapetalae</taxon>
        <taxon>rosids</taxon>
        <taxon>malvids</taxon>
        <taxon>Malvales</taxon>
        <taxon>Malvaceae</taxon>
        <taxon>Malvoideae</taxon>
        <taxon>Hibiscus</taxon>
    </lineage>
</organism>
<dbReference type="SUPFAM" id="SSF56672">
    <property type="entry name" value="DNA/RNA polymerases"/>
    <property type="match status" value="1"/>
</dbReference>
<dbReference type="PROSITE" id="PS00141">
    <property type="entry name" value="ASP_PROTEASE"/>
    <property type="match status" value="1"/>
</dbReference>
<feature type="transmembrane region" description="Helical" evidence="19">
    <location>
        <begin position="1459"/>
        <end position="1484"/>
    </location>
</feature>
<dbReference type="SUPFAM" id="SSF53098">
    <property type="entry name" value="Ribonuclease H-like"/>
    <property type="match status" value="1"/>
</dbReference>
<reference evidence="21" key="1">
    <citation type="submission" date="2019-09" db="EMBL/GenBank/DDBJ databases">
        <title>Draft genome information of white flower Hibiscus syriacus.</title>
        <authorList>
            <person name="Kim Y.-M."/>
        </authorList>
    </citation>
    <scope>NUCLEOTIDE SEQUENCE [LARGE SCALE GENOMIC DNA]</scope>
    <source>
        <strain evidence="21">YM2019G1</strain>
    </source>
</reference>
<comment type="similarity">
    <text evidence="3">Belongs to the nonaspanin (TM9SF) (TC 9.A.2) family.</text>
</comment>
<feature type="transmembrane region" description="Helical" evidence="19">
    <location>
        <begin position="1837"/>
        <end position="1858"/>
    </location>
</feature>
<dbReference type="CDD" id="cd00303">
    <property type="entry name" value="retropepsin_like"/>
    <property type="match status" value="1"/>
</dbReference>
<dbReference type="InterPro" id="IPR043502">
    <property type="entry name" value="DNA/RNA_pol_sf"/>
</dbReference>
<name>A0A6A2WM75_HIBSY</name>
<evidence type="ECO:0000256" key="16">
    <source>
        <dbReference type="ARBA" id="ARBA00023034"/>
    </source>
</evidence>
<dbReference type="InterPro" id="IPR012337">
    <property type="entry name" value="RNaseH-like_sf"/>
</dbReference>
<evidence type="ECO:0000259" key="20">
    <source>
        <dbReference type="PROSITE" id="PS50994"/>
    </source>
</evidence>
<evidence type="ECO:0000256" key="7">
    <source>
        <dbReference type="ARBA" id="ARBA00022722"/>
    </source>
</evidence>
<keyword evidence="16" id="KW-0333">Golgi apparatus</keyword>
<keyword evidence="6" id="KW-0548">Nucleotidyltransferase</keyword>
<feature type="region of interest" description="Disordered" evidence="18">
    <location>
        <begin position="340"/>
        <end position="372"/>
    </location>
</feature>
<dbReference type="EMBL" id="VEPZ02001729">
    <property type="protein sequence ID" value="KAE8660878.1"/>
    <property type="molecule type" value="Genomic_DNA"/>
</dbReference>
<feature type="transmembrane region" description="Helical" evidence="19">
    <location>
        <begin position="1800"/>
        <end position="1825"/>
    </location>
</feature>
<dbReference type="Pfam" id="PF17921">
    <property type="entry name" value="Integrase_H2C2"/>
    <property type="match status" value="1"/>
</dbReference>
<dbReference type="GO" id="GO:0003964">
    <property type="term" value="F:RNA-directed DNA polymerase activity"/>
    <property type="evidence" value="ECO:0007669"/>
    <property type="project" value="UniProtKB-KW"/>
</dbReference>
<keyword evidence="5 19" id="KW-0812">Transmembrane</keyword>
<proteinExistence type="inferred from homology"/>
<dbReference type="GO" id="GO:0072657">
    <property type="term" value="P:protein localization to membrane"/>
    <property type="evidence" value="ECO:0007669"/>
    <property type="project" value="TreeGrafter"/>
</dbReference>
<evidence type="ECO:0000256" key="17">
    <source>
        <dbReference type="ARBA" id="ARBA00023136"/>
    </source>
</evidence>
<evidence type="ECO:0000256" key="12">
    <source>
        <dbReference type="ARBA" id="ARBA00022842"/>
    </source>
</evidence>
<gene>
    <name evidence="21" type="ORF">F3Y22_tig00116945pilonHSYRG00013</name>
</gene>
<keyword evidence="14" id="KW-0695">RNA-directed DNA polymerase</keyword>
<dbReference type="PROSITE" id="PS50994">
    <property type="entry name" value="INTEGRASE"/>
    <property type="match status" value="1"/>
</dbReference>
<dbReference type="GO" id="GO:0004190">
    <property type="term" value="F:aspartic-type endopeptidase activity"/>
    <property type="evidence" value="ECO:0007669"/>
    <property type="project" value="InterPro"/>
</dbReference>
<dbReference type="InterPro" id="IPR001969">
    <property type="entry name" value="Aspartic_peptidase_AS"/>
</dbReference>
<dbReference type="GO" id="GO:0004519">
    <property type="term" value="F:endonuclease activity"/>
    <property type="evidence" value="ECO:0007669"/>
    <property type="project" value="UniProtKB-KW"/>
</dbReference>
<dbReference type="InterPro" id="IPR036397">
    <property type="entry name" value="RNaseH_sf"/>
</dbReference>
<evidence type="ECO:0000256" key="19">
    <source>
        <dbReference type="SAM" id="Phobius"/>
    </source>
</evidence>
<keyword evidence="11" id="KW-0378">Hydrolase</keyword>
<dbReference type="InterPro" id="IPR041577">
    <property type="entry name" value="RT_RNaseH_2"/>
</dbReference>
<dbReference type="InterPro" id="IPR016197">
    <property type="entry name" value="Chromo-like_dom_sf"/>
</dbReference>
<dbReference type="InterPro" id="IPR041588">
    <property type="entry name" value="Integrase_H2C2"/>
</dbReference>
<evidence type="ECO:0000256" key="6">
    <source>
        <dbReference type="ARBA" id="ARBA00022695"/>
    </source>
</evidence>
<comment type="caution">
    <text evidence="21">The sequence shown here is derived from an EMBL/GenBank/DDBJ whole genome shotgun (WGS) entry which is preliminary data.</text>
</comment>
<feature type="region of interest" description="Disordered" evidence="18">
    <location>
        <begin position="72"/>
        <end position="94"/>
    </location>
</feature>
<feature type="domain" description="Integrase catalytic" evidence="20">
    <location>
        <begin position="1024"/>
        <end position="1190"/>
    </location>
</feature>
<dbReference type="Gene3D" id="3.30.70.270">
    <property type="match status" value="2"/>
</dbReference>
<dbReference type="Gene3D" id="1.10.340.70">
    <property type="match status" value="1"/>
</dbReference>
<feature type="transmembrane region" description="Helical" evidence="19">
    <location>
        <begin position="1918"/>
        <end position="1943"/>
    </location>
</feature>
<keyword evidence="13" id="KW-0229">DNA integration</keyword>
<keyword evidence="4" id="KW-0808">Transferase</keyword>
<accession>A0A6A2WM75</accession>
<dbReference type="Pfam" id="PF17919">
    <property type="entry name" value="RT_RNaseH_2"/>
    <property type="match status" value="1"/>
</dbReference>
<dbReference type="GO" id="GO:0003676">
    <property type="term" value="F:nucleic acid binding"/>
    <property type="evidence" value="ECO:0007669"/>
    <property type="project" value="InterPro"/>
</dbReference>
<feature type="transmembrane region" description="Helical" evidence="19">
    <location>
        <begin position="1682"/>
        <end position="1705"/>
    </location>
</feature>
<keyword evidence="17 19" id="KW-0472">Membrane</keyword>
<feature type="region of interest" description="Disordered" evidence="18">
    <location>
        <begin position="1301"/>
        <end position="1325"/>
    </location>
</feature>
<feature type="transmembrane region" description="Helical" evidence="19">
    <location>
        <begin position="1717"/>
        <end position="1742"/>
    </location>
</feature>
<dbReference type="Pfam" id="PF19259">
    <property type="entry name" value="Ty3_capsid"/>
    <property type="match status" value="1"/>
</dbReference>
<evidence type="ECO:0000256" key="18">
    <source>
        <dbReference type="SAM" id="MobiDB-lite"/>
    </source>
</evidence>
<dbReference type="SUPFAM" id="SSF54160">
    <property type="entry name" value="Chromo domain-like"/>
    <property type="match status" value="1"/>
</dbReference>
<keyword evidence="10" id="KW-0255">Endonuclease</keyword>
<evidence type="ECO:0000256" key="9">
    <source>
        <dbReference type="ARBA" id="ARBA00022753"/>
    </source>
</evidence>
<dbReference type="GO" id="GO:0000139">
    <property type="term" value="C:Golgi membrane"/>
    <property type="evidence" value="ECO:0007669"/>
    <property type="project" value="UniProtKB-SubCell"/>
</dbReference>
<evidence type="ECO:0000256" key="8">
    <source>
        <dbReference type="ARBA" id="ARBA00022729"/>
    </source>
</evidence>
<evidence type="ECO:0000256" key="1">
    <source>
        <dbReference type="ARBA" id="ARBA00004337"/>
    </source>
</evidence>
<evidence type="ECO:0000256" key="15">
    <source>
        <dbReference type="ARBA" id="ARBA00022989"/>
    </source>
</evidence>
<dbReference type="GO" id="GO:0015074">
    <property type="term" value="P:DNA integration"/>
    <property type="evidence" value="ECO:0007669"/>
    <property type="project" value="UniProtKB-KW"/>
</dbReference>
<comment type="subcellular location">
    <subcellularLocation>
        <location evidence="1">Endosome membrane</location>
        <topology evidence="1">Multi-pass membrane protein</topology>
    </subcellularLocation>
    <subcellularLocation>
        <location evidence="2">Golgi apparatus membrane</location>
        <topology evidence="2">Multi-pass membrane protein</topology>
    </subcellularLocation>
</comment>
<dbReference type="GO" id="GO:0006508">
    <property type="term" value="P:proteolysis"/>
    <property type="evidence" value="ECO:0007669"/>
    <property type="project" value="InterPro"/>
</dbReference>
<dbReference type="InterPro" id="IPR001584">
    <property type="entry name" value="Integrase_cat-core"/>
</dbReference>
<feature type="transmembrane region" description="Helical" evidence="19">
    <location>
        <begin position="1646"/>
        <end position="1676"/>
    </location>
</feature>
<dbReference type="GO" id="GO:0010008">
    <property type="term" value="C:endosome membrane"/>
    <property type="evidence" value="ECO:0007669"/>
    <property type="project" value="UniProtKB-SubCell"/>
</dbReference>
<dbReference type="Gene3D" id="3.10.20.370">
    <property type="match status" value="1"/>
</dbReference>
<feature type="compositionally biased region" description="Polar residues" evidence="18">
    <location>
        <begin position="362"/>
        <end position="371"/>
    </location>
</feature>
<evidence type="ECO:0000256" key="13">
    <source>
        <dbReference type="ARBA" id="ARBA00022908"/>
    </source>
</evidence>
<keyword evidence="9" id="KW-0967">Endosome</keyword>
<dbReference type="InterPro" id="IPR004240">
    <property type="entry name" value="EMP70"/>
</dbReference>
<dbReference type="Proteomes" id="UP000436088">
    <property type="component" value="Unassembled WGS sequence"/>
</dbReference>
<dbReference type="FunFam" id="3.30.70.270:FF:000026">
    <property type="entry name" value="Transposon Ty3-G Gag-Pol polyprotein"/>
    <property type="match status" value="1"/>
</dbReference>
<keyword evidence="8" id="KW-0732">Signal</keyword>
<evidence type="ECO:0000256" key="5">
    <source>
        <dbReference type="ARBA" id="ARBA00022692"/>
    </source>
</evidence>
<dbReference type="InterPro" id="IPR045358">
    <property type="entry name" value="Ty3_capsid"/>
</dbReference>
<evidence type="ECO:0000256" key="14">
    <source>
        <dbReference type="ARBA" id="ARBA00022918"/>
    </source>
</evidence>
<dbReference type="Gene3D" id="3.30.420.10">
    <property type="entry name" value="Ribonuclease H-like superfamily/Ribonuclease H"/>
    <property type="match status" value="1"/>
</dbReference>
<keyword evidence="15 19" id="KW-1133">Transmembrane helix</keyword>
<keyword evidence="22" id="KW-1185">Reference proteome</keyword>
<evidence type="ECO:0000256" key="3">
    <source>
        <dbReference type="ARBA" id="ARBA00005227"/>
    </source>
</evidence>
<evidence type="ECO:0000313" key="22">
    <source>
        <dbReference type="Proteomes" id="UP000436088"/>
    </source>
</evidence>
<dbReference type="Pfam" id="PF02990">
    <property type="entry name" value="EMP70"/>
    <property type="match status" value="1"/>
</dbReference>
<evidence type="ECO:0000256" key="2">
    <source>
        <dbReference type="ARBA" id="ARBA00004653"/>
    </source>
</evidence>
<dbReference type="InterPro" id="IPR043128">
    <property type="entry name" value="Rev_trsase/Diguanyl_cyclase"/>
</dbReference>
<feature type="transmembrane region" description="Helical" evidence="19">
    <location>
        <begin position="1578"/>
        <end position="1602"/>
    </location>
</feature>